<dbReference type="OrthoDB" id="8563505at2"/>
<gene>
    <name evidence="1" type="ORF">METUNv1_03080</name>
</gene>
<protein>
    <submittedName>
        <fullName evidence="1">HNS-like transcription regulator protein</fullName>
    </submittedName>
</protein>
<sequence length="109" mass="11767">MSGQTYEELIAKISELQQQAEAVRKSELDTVIADVKAKIKKYNLSAADLGLGGNLRRAARATSAVKVKIAPGKYRNPETGEVKEVGAAGRKPTWLVSLSADELERARVS</sequence>
<dbReference type="AlphaFoldDB" id="F5RFJ9"/>
<dbReference type="Proteomes" id="UP000005019">
    <property type="component" value="Unassembled WGS sequence"/>
</dbReference>
<dbReference type="EMBL" id="AFHG01000053">
    <property type="protein sequence ID" value="EGK70855.1"/>
    <property type="molecule type" value="Genomic_DNA"/>
</dbReference>
<evidence type="ECO:0000313" key="1">
    <source>
        <dbReference type="EMBL" id="EGK70855.1"/>
    </source>
</evidence>
<organism evidence="1 2">
    <name type="scientific">Methyloversatilis universalis (strain ATCC BAA-1314 / DSM 25237 / JCM 13912 / CCUG 52030 / FAM5)</name>
    <dbReference type="NCBI Taxonomy" id="1000565"/>
    <lineage>
        <taxon>Bacteria</taxon>
        <taxon>Pseudomonadati</taxon>
        <taxon>Pseudomonadota</taxon>
        <taxon>Betaproteobacteria</taxon>
        <taxon>Nitrosomonadales</taxon>
        <taxon>Sterolibacteriaceae</taxon>
        <taxon>Methyloversatilis</taxon>
    </lineage>
</organism>
<dbReference type="STRING" id="1000565.METUNv1_03080"/>
<comment type="caution">
    <text evidence="1">The sequence shown here is derived from an EMBL/GenBank/DDBJ whole genome shotgun (WGS) entry which is preliminary data.</text>
</comment>
<reference evidence="1 2" key="1">
    <citation type="journal article" date="2011" name="J. Bacteriol.">
        <title>Genome sequence of Methyloversatilis universalis FAM5T, a methylotrophic representative of the order Rhodocyclales.</title>
        <authorList>
            <person name="Kittichotirat W."/>
            <person name="Good N.M."/>
            <person name="Hall R."/>
            <person name="Bringel F."/>
            <person name="Lajus A."/>
            <person name="Medigue C."/>
            <person name="Smalley N.E."/>
            <person name="Beck D."/>
            <person name="Bumgarner R."/>
            <person name="Vuilleumier S."/>
            <person name="Kalyuzhnaya M.G."/>
        </authorList>
    </citation>
    <scope>NUCLEOTIDE SEQUENCE [LARGE SCALE GENOMIC DNA]</scope>
    <source>
        <strain evidence="2">ATCC BAA-1314 / JCM 13912 / FAM5</strain>
    </source>
</reference>
<name>F5RFJ9_METUF</name>
<evidence type="ECO:0000313" key="2">
    <source>
        <dbReference type="Proteomes" id="UP000005019"/>
    </source>
</evidence>
<dbReference type="eggNOG" id="COG2916">
    <property type="taxonomic scope" value="Bacteria"/>
</dbReference>
<accession>F5RFJ9</accession>
<proteinExistence type="predicted"/>
<keyword evidence="2" id="KW-1185">Reference proteome</keyword>